<sequence>MAPLARAEHDHLEQQLKDIIQDLYQVMVQTSTFNATDRPSQPILASQLRTLSSSLQALHRSASSPDPPLPWVPPELLEYVEAGRNPDIYTREFVELVRRRNQVLRGKSDAFGQFRDVLAADVLAAMPELRDDVRVVVEGTGGHMPGSSNSNGGGANAGEEEATPTALGGAGEQAKGGAGDATGAAVAS</sequence>
<dbReference type="Proteomes" id="UP001163324">
    <property type="component" value="Chromosome 2"/>
</dbReference>
<evidence type="ECO:0000313" key="2">
    <source>
        <dbReference type="Proteomes" id="UP001163324"/>
    </source>
</evidence>
<dbReference type="EMBL" id="CM047941">
    <property type="protein sequence ID" value="KAI9902519.1"/>
    <property type="molecule type" value="Genomic_DNA"/>
</dbReference>
<proteinExistence type="predicted"/>
<evidence type="ECO:0000313" key="1">
    <source>
        <dbReference type="EMBL" id="KAI9902519.1"/>
    </source>
</evidence>
<accession>A0ACC0V8I2</accession>
<name>A0ACC0V8I2_9HYPO</name>
<gene>
    <name evidence="1" type="ORF">N3K66_001871</name>
</gene>
<organism evidence="1 2">
    <name type="scientific">Trichothecium roseum</name>
    <dbReference type="NCBI Taxonomy" id="47278"/>
    <lineage>
        <taxon>Eukaryota</taxon>
        <taxon>Fungi</taxon>
        <taxon>Dikarya</taxon>
        <taxon>Ascomycota</taxon>
        <taxon>Pezizomycotina</taxon>
        <taxon>Sordariomycetes</taxon>
        <taxon>Hypocreomycetidae</taxon>
        <taxon>Hypocreales</taxon>
        <taxon>Hypocreales incertae sedis</taxon>
        <taxon>Trichothecium</taxon>
    </lineage>
</organism>
<keyword evidence="2" id="KW-1185">Reference proteome</keyword>
<comment type="caution">
    <text evidence="1">The sequence shown here is derived from an EMBL/GenBank/DDBJ whole genome shotgun (WGS) entry which is preliminary data.</text>
</comment>
<protein>
    <submittedName>
        <fullName evidence="1">Uncharacterized protein</fullName>
    </submittedName>
</protein>
<reference evidence="1" key="1">
    <citation type="submission" date="2022-10" db="EMBL/GenBank/DDBJ databases">
        <title>Complete Genome of Trichothecium roseum strain YXFP-22015, a Plant Pathogen Isolated from Citrus.</title>
        <authorList>
            <person name="Wang Y."/>
            <person name="Zhu L."/>
        </authorList>
    </citation>
    <scope>NUCLEOTIDE SEQUENCE</scope>
    <source>
        <strain evidence="1">YXFP-22015</strain>
    </source>
</reference>